<gene>
    <name evidence="1" type="ORF">F2Z29_15250</name>
</gene>
<protein>
    <submittedName>
        <fullName evidence="1">Uncharacterized protein</fullName>
    </submittedName>
</protein>
<evidence type="ECO:0000313" key="1">
    <source>
        <dbReference type="EMBL" id="KAA5172011.1"/>
    </source>
</evidence>
<evidence type="ECO:0000313" key="2">
    <source>
        <dbReference type="Proteomes" id="UP000436803"/>
    </source>
</evidence>
<sequence length="95" mass="10737">MKKKLFIATCFIAICSSFLAYKIDQKSIQKKLSILANANIEALGQIESGGATTGVKCYSTYNSCWFWNCEKIWRCSINQCYEVKCDDKSDEGTCH</sequence>
<organism evidence="1 2">
    <name type="scientific">Bacteroides fragilis</name>
    <dbReference type="NCBI Taxonomy" id="817"/>
    <lineage>
        <taxon>Bacteria</taxon>
        <taxon>Pseudomonadati</taxon>
        <taxon>Bacteroidota</taxon>
        <taxon>Bacteroidia</taxon>
        <taxon>Bacteroidales</taxon>
        <taxon>Bacteroidaceae</taxon>
        <taxon>Bacteroides</taxon>
    </lineage>
</organism>
<name>A0A642L0W4_BACFG</name>
<proteinExistence type="predicted"/>
<reference evidence="1 2" key="1">
    <citation type="journal article" date="2019" name="Nat. Med.">
        <title>A library of human gut bacterial isolates paired with longitudinal multiomics data enables mechanistic microbiome research.</title>
        <authorList>
            <person name="Poyet M."/>
            <person name="Groussin M."/>
            <person name="Gibbons S.M."/>
            <person name="Avila-Pacheco J."/>
            <person name="Jiang X."/>
            <person name="Kearney S.M."/>
            <person name="Perrotta A.R."/>
            <person name="Berdy B."/>
            <person name="Zhao S."/>
            <person name="Lieberman T.D."/>
            <person name="Swanson P.K."/>
            <person name="Smith M."/>
            <person name="Roesemann S."/>
            <person name="Alexander J.E."/>
            <person name="Rich S.A."/>
            <person name="Livny J."/>
            <person name="Vlamakis H."/>
            <person name="Clish C."/>
            <person name="Bullock K."/>
            <person name="Deik A."/>
            <person name="Scott J."/>
            <person name="Pierce K.A."/>
            <person name="Xavier R.J."/>
            <person name="Alm E.J."/>
        </authorList>
    </citation>
    <scope>NUCLEOTIDE SEQUENCE [LARGE SCALE GENOMIC DNA]</scope>
    <source>
        <strain evidence="1 2">BIOML-A7</strain>
    </source>
</reference>
<comment type="caution">
    <text evidence="1">The sequence shown here is derived from an EMBL/GenBank/DDBJ whole genome shotgun (WGS) entry which is preliminary data.</text>
</comment>
<dbReference type="EMBL" id="VWAW01000013">
    <property type="protein sequence ID" value="KAA5172011.1"/>
    <property type="molecule type" value="Genomic_DNA"/>
</dbReference>
<dbReference type="RefSeq" id="WP_005804022.1">
    <property type="nucleotide sequence ID" value="NZ_JABFHU010000005.1"/>
</dbReference>
<dbReference type="AlphaFoldDB" id="A0A642L0W4"/>
<dbReference type="Proteomes" id="UP000436803">
    <property type="component" value="Unassembled WGS sequence"/>
</dbReference>
<accession>A0A642L0W4</accession>